<evidence type="ECO:0000256" key="1">
    <source>
        <dbReference type="ARBA" id="ARBA00025483"/>
    </source>
</evidence>
<evidence type="ECO:0000313" key="3">
    <source>
        <dbReference type="EMBL" id="TFH96089.1"/>
    </source>
</evidence>
<proteinExistence type="predicted"/>
<name>A0A4Y8WQY8_9PORP</name>
<dbReference type="OrthoDB" id="9803913at2"/>
<sequence length="168" mass="19245">MKLTDFVAIDFETANQHRHSICSVGIVVVRNGKIVEKVCRLVRPAPNFYTQWTTEIHGLTAEDTDTAPPFPEVWQEIEPYIGGLPLVAHNKSFDENCLKSVFEYYEMPYPDYPFYCTLVTSRRQFRDDMLPSHSLPFVAQHCGFCLEKHHDALADAEACAHIALHLDF</sequence>
<dbReference type="Gene3D" id="3.30.420.10">
    <property type="entry name" value="Ribonuclease H-like superfamily/Ribonuclease H"/>
    <property type="match status" value="1"/>
</dbReference>
<dbReference type="GO" id="GO:0003676">
    <property type="term" value="F:nucleic acid binding"/>
    <property type="evidence" value="ECO:0007669"/>
    <property type="project" value="InterPro"/>
</dbReference>
<organism evidence="3 4">
    <name type="scientific">Porphyromonas levii</name>
    <dbReference type="NCBI Taxonomy" id="28114"/>
    <lineage>
        <taxon>Bacteria</taxon>
        <taxon>Pseudomonadati</taxon>
        <taxon>Bacteroidota</taxon>
        <taxon>Bacteroidia</taxon>
        <taxon>Bacteroidales</taxon>
        <taxon>Porphyromonadaceae</taxon>
        <taxon>Porphyromonas</taxon>
    </lineage>
</organism>
<keyword evidence="4" id="KW-1185">Reference proteome</keyword>
<dbReference type="FunFam" id="3.30.420.10:FF:000045">
    <property type="entry name" value="3'-5' exonuclease DinG"/>
    <property type="match status" value="1"/>
</dbReference>
<dbReference type="PANTHER" id="PTHR30231">
    <property type="entry name" value="DNA POLYMERASE III SUBUNIT EPSILON"/>
    <property type="match status" value="1"/>
</dbReference>
<dbReference type="GO" id="GO:0006259">
    <property type="term" value="P:DNA metabolic process"/>
    <property type="evidence" value="ECO:0007669"/>
    <property type="project" value="UniProtKB-ARBA"/>
</dbReference>
<dbReference type="PANTHER" id="PTHR30231:SF42">
    <property type="entry name" value="EXONUCLEASE"/>
    <property type="match status" value="1"/>
</dbReference>
<evidence type="ECO:0000256" key="2">
    <source>
        <dbReference type="ARBA" id="ARBA00026073"/>
    </source>
</evidence>
<dbReference type="SUPFAM" id="SSF53098">
    <property type="entry name" value="Ribonuclease H-like"/>
    <property type="match status" value="1"/>
</dbReference>
<dbReference type="RefSeq" id="WP_018358787.1">
    <property type="nucleotide sequence ID" value="NZ_CP197400.1"/>
</dbReference>
<comment type="caution">
    <text evidence="3">The sequence shown here is derived from an EMBL/GenBank/DDBJ whole genome shotgun (WGS) entry which is preliminary data.</text>
</comment>
<evidence type="ECO:0000313" key="4">
    <source>
        <dbReference type="Proteomes" id="UP000297225"/>
    </source>
</evidence>
<gene>
    <name evidence="3" type="ORF">E4P47_03100</name>
</gene>
<dbReference type="Proteomes" id="UP000297225">
    <property type="component" value="Unassembled WGS sequence"/>
</dbReference>
<dbReference type="Pfam" id="PF00929">
    <property type="entry name" value="RNase_T"/>
    <property type="match status" value="1"/>
</dbReference>
<comment type="function">
    <text evidence="1">DNA polymerase III is a complex, multichain enzyme responsible for most of the replicative synthesis in bacteria. The epsilon subunit contain the editing function and is a proofreading 3'-5' exonuclease.</text>
</comment>
<protein>
    <submittedName>
        <fullName evidence="3">DNA polymerase III subunit epsilon</fullName>
    </submittedName>
</protein>
<dbReference type="InterPro" id="IPR036397">
    <property type="entry name" value="RNaseH_sf"/>
</dbReference>
<dbReference type="GO" id="GO:0005829">
    <property type="term" value="C:cytosol"/>
    <property type="evidence" value="ECO:0007669"/>
    <property type="project" value="TreeGrafter"/>
</dbReference>
<dbReference type="CDD" id="cd06130">
    <property type="entry name" value="DNA_pol_III_epsilon_like"/>
    <property type="match status" value="1"/>
</dbReference>
<dbReference type="InterPro" id="IPR012337">
    <property type="entry name" value="RNaseH-like_sf"/>
</dbReference>
<comment type="subunit">
    <text evidence="2">DNA polymerase III contains a core (composed of alpha, epsilon and theta chains) that associates with a tau subunit. This core dimerizes to form the POLIII' complex. PolIII' associates with the gamma complex (composed of gamma, delta, delta', psi and chi chains) and with the beta chain to form the complete DNA polymerase III complex.</text>
</comment>
<reference evidence="3 4" key="1">
    <citation type="submission" date="2019-03" db="EMBL/GenBank/DDBJ databases">
        <title>Porphyromonas levii Isolated from the Uterus of Dairy Cows.</title>
        <authorList>
            <person name="Francis A.M."/>
        </authorList>
    </citation>
    <scope>NUCLEOTIDE SEQUENCE [LARGE SCALE GENOMIC DNA]</scope>
    <source>
        <strain evidence="3 4">AF5678</strain>
    </source>
</reference>
<dbReference type="GO" id="GO:0008408">
    <property type="term" value="F:3'-5' exonuclease activity"/>
    <property type="evidence" value="ECO:0007669"/>
    <property type="project" value="TreeGrafter"/>
</dbReference>
<dbReference type="AlphaFoldDB" id="A0A4Y8WQY8"/>
<dbReference type="STRING" id="1122973.GCA_000379925_01555"/>
<dbReference type="InterPro" id="IPR013520">
    <property type="entry name" value="Ribonucl_H"/>
</dbReference>
<accession>A0A4Y8WQY8</accession>
<dbReference type="SMART" id="SM00479">
    <property type="entry name" value="EXOIII"/>
    <property type="match status" value="1"/>
</dbReference>
<dbReference type="EMBL" id="SPNC01000029">
    <property type="protein sequence ID" value="TFH96089.1"/>
    <property type="molecule type" value="Genomic_DNA"/>
</dbReference>